<sequence length="430" mass="48140">MDRRSARSERDKDRVGIIPESSEEPSVPSFNLVVPPTRETTQEQERKADEAVKGRKFATVSEISEADLRNALLIEAKRRKYWGTKAVNKMVFEQVEHQVCYHYILDSFTETRSTAEGSEAYTIGQFVENHGDPLMMQIGASTSFSNPWDYEILPDVDFKVQTKVFELPGSSRLNGCHLCNAEGVSHCFHCRGFGTDKCGYCRGTGMKAGVAHPAVYTHPMVGTLPHADSSRGYPGTGVAMMRPSFANKQAYAVGTPVHFMMKAGLPPPGIGHYDLCLFCQGRGVRECHYCKGNGKKTCAICGGHGSVRAFTKLKIFFTVEHSEYFTPSEVPEKLLRMATGNVIFQEILPYVLPLKKFPVKEINDISRKFCAQHLQKSLGACRVIKQRHYVEAFPIAMVQYRLDSKTGIFYVYGNERLCFIPRAPSKCSIM</sequence>
<proteinExistence type="predicted"/>
<name>A0AC34QJR0_9BILA</name>
<accession>A0AC34QJR0</accession>
<dbReference type="WBParaSite" id="JU765_v2.g17076.t1">
    <property type="protein sequence ID" value="JU765_v2.g17076.t1"/>
    <property type="gene ID" value="JU765_v2.g17076"/>
</dbReference>
<protein>
    <submittedName>
        <fullName evidence="2">Protein SSUH2 homolog</fullName>
    </submittedName>
</protein>
<reference evidence="2" key="1">
    <citation type="submission" date="2022-11" db="UniProtKB">
        <authorList>
            <consortium name="WormBaseParasite"/>
        </authorList>
    </citation>
    <scope>IDENTIFICATION</scope>
</reference>
<evidence type="ECO:0000313" key="1">
    <source>
        <dbReference type="Proteomes" id="UP000887576"/>
    </source>
</evidence>
<dbReference type="Proteomes" id="UP000887576">
    <property type="component" value="Unplaced"/>
</dbReference>
<organism evidence="1 2">
    <name type="scientific">Panagrolaimus sp. JU765</name>
    <dbReference type="NCBI Taxonomy" id="591449"/>
    <lineage>
        <taxon>Eukaryota</taxon>
        <taxon>Metazoa</taxon>
        <taxon>Ecdysozoa</taxon>
        <taxon>Nematoda</taxon>
        <taxon>Chromadorea</taxon>
        <taxon>Rhabditida</taxon>
        <taxon>Tylenchina</taxon>
        <taxon>Panagrolaimomorpha</taxon>
        <taxon>Panagrolaimoidea</taxon>
        <taxon>Panagrolaimidae</taxon>
        <taxon>Panagrolaimus</taxon>
    </lineage>
</organism>
<evidence type="ECO:0000313" key="2">
    <source>
        <dbReference type="WBParaSite" id="JU765_v2.g17076.t1"/>
    </source>
</evidence>